<evidence type="ECO:0000313" key="2">
    <source>
        <dbReference type="EMBL" id="KAK2950495.1"/>
    </source>
</evidence>
<evidence type="ECO:0000313" key="3">
    <source>
        <dbReference type="Proteomes" id="UP001281761"/>
    </source>
</evidence>
<evidence type="ECO:0000256" key="1">
    <source>
        <dbReference type="SAM" id="MobiDB-lite"/>
    </source>
</evidence>
<accession>A0ABQ9XGF0</accession>
<gene>
    <name evidence="2" type="ORF">BLNAU_14613</name>
</gene>
<proteinExistence type="predicted"/>
<feature type="compositionally biased region" description="Low complexity" evidence="1">
    <location>
        <begin position="185"/>
        <end position="211"/>
    </location>
</feature>
<reference evidence="2 3" key="1">
    <citation type="journal article" date="2022" name="bioRxiv">
        <title>Genomics of Preaxostyla Flagellates Illuminates Evolutionary Transitions and the Path Towards Mitochondrial Loss.</title>
        <authorList>
            <person name="Novak L.V.F."/>
            <person name="Treitli S.C."/>
            <person name="Pyrih J."/>
            <person name="Halakuc P."/>
            <person name="Pipaliya S.V."/>
            <person name="Vacek V."/>
            <person name="Brzon O."/>
            <person name="Soukal P."/>
            <person name="Eme L."/>
            <person name="Dacks J.B."/>
            <person name="Karnkowska A."/>
            <person name="Elias M."/>
            <person name="Hampl V."/>
        </authorList>
    </citation>
    <scope>NUCLEOTIDE SEQUENCE [LARGE SCALE GENOMIC DNA]</scope>
    <source>
        <strain evidence="2">NAU3</strain>
        <tissue evidence="2">Gut</tissue>
    </source>
</reference>
<feature type="region of interest" description="Disordered" evidence="1">
    <location>
        <begin position="151"/>
        <end position="220"/>
    </location>
</feature>
<sequence>MSSAPSAKSTSRSSSVPNRTPSPHIKGSKPQPIKEDHQLNVDIIFREIDYLNAFKAHVEGPICTTLAWVPEFRPKPNQSLSNEHIVGCLKIVTLEGIQFFCVGTPQGYISLNSIDEVRAIQSESDETTYSTITSLILHKSVAAVQRAHSQTDPIDIPSFSHPPDRRSTQSPPLTTPREKNGLLLSAKGKSSARGSATGRSFSSSRASQSKRNQTFRKSTNTVNIRRSAHDEIEFFQIHNQTANKEGLDRRAMANHRPSEDRLAWGNLKAQNEANQNTLANCLIISLLTHFSKFHTLSLFFVISKQTTQIRKE</sequence>
<feature type="compositionally biased region" description="Low complexity" evidence="1">
    <location>
        <begin position="1"/>
        <end position="15"/>
    </location>
</feature>
<organism evidence="2 3">
    <name type="scientific">Blattamonas nauphoetae</name>
    <dbReference type="NCBI Taxonomy" id="2049346"/>
    <lineage>
        <taxon>Eukaryota</taxon>
        <taxon>Metamonada</taxon>
        <taxon>Preaxostyla</taxon>
        <taxon>Oxymonadida</taxon>
        <taxon>Blattamonas</taxon>
    </lineage>
</organism>
<keyword evidence="3" id="KW-1185">Reference proteome</keyword>
<comment type="caution">
    <text evidence="2">The sequence shown here is derived from an EMBL/GenBank/DDBJ whole genome shotgun (WGS) entry which is preliminary data.</text>
</comment>
<feature type="region of interest" description="Disordered" evidence="1">
    <location>
        <begin position="1"/>
        <end position="32"/>
    </location>
</feature>
<dbReference type="Proteomes" id="UP001281761">
    <property type="component" value="Unassembled WGS sequence"/>
</dbReference>
<dbReference type="EMBL" id="JARBJD010000135">
    <property type="protein sequence ID" value="KAK2950495.1"/>
    <property type="molecule type" value="Genomic_DNA"/>
</dbReference>
<name>A0ABQ9XGF0_9EUKA</name>
<protein>
    <submittedName>
        <fullName evidence="2">Uncharacterized protein</fullName>
    </submittedName>
</protein>